<dbReference type="Proteomes" id="UP000064967">
    <property type="component" value="Chromosome"/>
</dbReference>
<evidence type="ECO:0000313" key="2">
    <source>
        <dbReference type="Proteomes" id="UP000064967"/>
    </source>
</evidence>
<dbReference type="RefSeq" id="WP_169927699.1">
    <property type="nucleotide sequence ID" value="NZ_CP012333.1"/>
</dbReference>
<dbReference type="KEGG" id="llu:AKJ09_04480"/>
<dbReference type="EMBL" id="CP012333">
    <property type="protein sequence ID" value="AKU97816.1"/>
    <property type="molecule type" value="Genomic_DNA"/>
</dbReference>
<organism evidence="1 2">
    <name type="scientific">Labilithrix luteola</name>
    <dbReference type="NCBI Taxonomy" id="1391654"/>
    <lineage>
        <taxon>Bacteria</taxon>
        <taxon>Pseudomonadati</taxon>
        <taxon>Myxococcota</taxon>
        <taxon>Polyangia</taxon>
        <taxon>Polyangiales</taxon>
        <taxon>Labilitrichaceae</taxon>
        <taxon>Labilithrix</taxon>
    </lineage>
</organism>
<keyword evidence="2" id="KW-1185">Reference proteome</keyword>
<sequence>MHGGYGEVSVETGGASEASAFIRASDASDRLQFFVGREDRHEGIDEWFAQAALAEGPCGCALGRVSSRTG</sequence>
<gene>
    <name evidence="1" type="ORF">AKJ09_04480</name>
</gene>
<reference evidence="1 2" key="1">
    <citation type="submission" date="2015-08" db="EMBL/GenBank/DDBJ databases">
        <authorList>
            <person name="Babu N.S."/>
            <person name="Beckwith C.J."/>
            <person name="Beseler K.G."/>
            <person name="Brison A."/>
            <person name="Carone J.V."/>
            <person name="Caskin T.P."/>
            <person name="Diamond M."/>
            <person name="Durham M.E."/>
            <person name="Foxe J.M."/>
            <person name="Go M."/>
            <person name="Henderson B.A."/>
            <person name="Jones I.B."/>
            <person name="McGettigan J.A."/>
            <person name="Micheletti S.J."/>
            <person name="Nasrallah M.E."/>
            <person name="Ortiz D."/>
            <person name="Piller C.R."/>
            <person name="Privatt S.R."/>
            <person name="Schneider S.L."/>
            <person name="Sharp S."/>
            <person name="Smith T.C."/>
            <person name="Stanton J.D."/>
            <person name="Ullery H.E."/>
            <person name="Wilson R.J."/>
            <person name="Serrano M.G."/>
            <person name="Buck G."/>
            <person name="Lee V."/>
            <person name="Wang Y."/>
            <person name="Carvalho R."/>
            <person name="Voegtly L."/>
            <person name="Shi R."/>
            <person name="Duckworth R."/>
            <person name="Johnson A."/>
            <person name="Loviza R."/>
            <person name="Walstead R."/>
            <person name="Shah Z."/>
            <person name="Kiflezghi M."/>
            <person name="Wade K."/>
            <person name="Ball S.L."/>
            <person name="Bradley K.W."/>
            <person name="Asai D.J."/>
            <person name="Bowman C.A."/>
            <person name="Russell D.A."/>
            <person name="Pope W.H."/>
            <person name="Jacobs-Sera D."/>
            <person name="Hendrix R.W."/>
            <person name="Hatfull G.F."/>
        </authorList>
    </citation>
    <scope>NUCLEOTIDE SEQUENCE [LARGE SCALE GENOMIC DNA]</scope>
    <source>
        <strain evidence="1 2">DSM 27648</strain>
    </source>
</reference>
<accession>A0A0K1PWR6</accession>
<dbReference type="AlphaFoldDB" id="A0A0K1PWR6"/>
<evidence type="ECO:0000313" key="1">
    <source>
        <dbReference type="EMBL" id="AKU97816.1"/>
    </source>
</evidence>
<proteinExistence type="predicted"/>
<protein>
    <submittedName>
        <fullName evidence="1">Uncharacterized protein</fullName>
    </submittedName>
</protein>
<name>A0A0K1PWR6_9BACT</name>
<dbReference type="STRING" id="1391654.AKJ09_04480"/>